<reference evidence="2 3" key="1">
    <citation type="submission" date="2021-06" db="EMBL/GenBank/DDBJ databases">
        <title>Caerostris extrusa draft genome.</title>
        <authorList>
            <person name="Kono N."/>
            <person name="Arakawa K."/>
        </authorList>
    </citation>
    <scope>NUCLEOTIDE SEQUENCE [LARGE SCALE GENOMIC DNA]</scope>
</reference>
<name>A0AAV4Y3L0_CAEEX</name>
<accession>A0AAV4Y3L0</accession>
<keyword evidence="3" id="KW-1185">Reference proteome</keyword>
<feature type="compositionally biased region" description="Basic residues" evidence="1">
    <location>
        <begin position="45"/>
        <end position="55"/>
    </location>
</feature>
<organism evidence="2 3">
    <name type="scientific">Caerostris extrusa</name>
    <name type="common">Bark spider</name>
    <name type="synonym">Caerostris bankana</name>
    <dbReference type="NCBI Taxonomy" id="172846"/>
    <lineage>
        <taxon>Eukaryota</taxon>
        <taxon>Metazoa</taxon>
        <taxon>Ecdysozoa</taxon>
        <taxon>Arthropoda</taxon>
        <taxon>Chelicerata</taxon>
        <taxon>Arachnida</taxon>
        <taxon>Araneae</taxon>
        <taxon>Araneomorphae</taxon>
        <taxon>Entelegynae</taxon>
        <taxon>Araneoidea</taxon>
        <taxon>Araneidae</taxon>
        <taxon>Caerostris</taxon>
    </lineage>
</organism>
<protein>
    <submittedName>
        <fullName evidence="2">Uncharacterized protein</fullName>
    </submittedName>
</protein>
<dbReference type="AlphaFoldDB" id="A0AAV4Y3L0"/>
<evidence type="ECO:0000313" key="2">
    <source>
        <dbReference type="EMBL" id="GIZ00727.1"/>
    </source>
</evidence>
<dbReference type="Proteomes" id="UP001054945">
    <property type="component" value="Unassembled WGS sequence"/>
</dbReference>
<evidence type="ECO:0000256" key="1">
    <source>
        <dbReference type="SAM" id="MobiDB-lite"/>
    </source>
</evidence>
<evidence type="ECO:0000313" key="3">
    <source>
        <dbReference type="Proteomes" id="UP001054945"/>
    </source>
</evidence>
<proteinExistence type="predicted"/>
<dbReference type="EMBL" id="BPLR01001198">
    <property type="protein sequence ID" value="GIZ00727.1"/>
    <property type="molecule type" value="Genomic_DNA"/>
</dbReference>
<gene>
    <name evidence="2" type="ORF">CEXT_555161</name>
</gene>
<sequence>MRQRFNESPFDNTEICIKANYNVTTRAFLASVPHLSRVRSESKLSRRAARIKPPKKCTGDIYDLSNSSRPRTKRRGSRENLRRWTLPGDIDSRIASGQNGKKGERETQVFGSLIIDENSA</sequence>
<feature type="region of interest" description="Disordered" evidence="1">
    <location>
        <begin position="39"/>
        <end position="110"/>
    </location>
</feature>
<comment type="caution">
    <text evidence="2">The sequence shown here is derived from an EMBL/GenBank/DDBJ whole genome shotgun (WGS) entry which is preliminary data.</text>
</comment>